<dbReference type="PROSITE" id="PS51371">
    <property type="entry name" value="CBS"/>
    <property type="match status" value="1"/>
</dbReference>
<reference evidence="6 7" key="1">
    <citation type="submission" date="2019-02" db="EMBL/GenBank/DDBJ databases">
        <title>Deep-cultivation of Planctomycetes and their phenomic and genomic characterization uncovers novel biology.</title>
        <authorList>
            <person name="Wiegand S."/>
            <person name="Jogler M."/>
            <person name="Boedeker C."/>
            <person name="Pinto D."/>
            <person name="Vollmers J."/>
            <person name="Rivas-Marin E."/>
            <person name="Kohn T."/>
            <person name="Peeters S.H."/>
            <person name="Heuer A."/>
            <person name="Rast P."/>
            <person name="Oberbeckmann S."/>
            <person name="Bunk B."/>
            <person name="Jeske O."/>
            <person name="Meyerdierks A."/>
            <person name="Storesund J.E."/>
            <person name="Kallscheuer N."/>
            <person name="Luecker S."/>
            <person name="Lage O.M."/>
            <person name="Pohl T."/>
            <person name="Merkel B.J."/>
            <person name="Hornburger P."/>
            <person name="Mueller R.-W."/>
            <person name="Bruemmer F."/>
            <person name="Labrenz M."/>
            <person name="Spormann A.M."/>
            <person name="Op den Camp H."/>
            <person name="Overmann J."/>
            <person name="Amann R."/>
            <person name="Jetten M.S.M."/>
            <person name="Mascher T."/>
            <person name="Medema M.H."/>
            <person name="Devos D.P."/>
            <person name="Kaster A.-K."/>
            <person name="Ovreas L."/>
            <person name="Rohde M."/>
            <person name="Galperin M.Y."/>
            <person name="Jogler C."/>
        </authorList>
    </citation>
    <scope>NUCLEOTIDE SEQUENCE [LARGE SCALE GENOMIC DNA]</scope>
    <source>
        <strain evidence="6 7">KS4</strain>
    </source>
</reference>
<feature type="transmembrane region" description="Helical" evidence="4">
    <location>
        <begin position="95"/>
        <end position="114"/>
    </location>
</feature>
<dbReference type="EMBL" id="CP036425">
    <property type="protein sequence ID" value="QDU33405.1"/>
    <property type="molecule type" value="Genomic_DNA"/>
</dbReference>
<dbReference type="GO" id="GO:0005886">
    <property type="term" value="C:plasma membrane"/>
    <property type="evidence" value="ECO:0007669"/>
    <property type="project" value="UniProtKB-SubCell"/>
</dbReference>
<evidence type="ECO:0000256" key="2">
    <source>
        <dbReference type="ARBA" id="ARBA00022475"/>
    </source>
</evidence>
<dbReference type="AlphaFoldDB" id="A0A517YT48"/>
<protein>
    <submittedName>
        <fullName evidence="6">Magnesium and cobalt efflux protein CorC</fullName>
    </submittedName>
</protein>
<evidence type="ECO:0000256" key="1">
    <source>
        <dbReference type="ARBA" id="ARBA00004651"/>
    </source>
</evidence>
<dbReference type="InterPro" id="IPR002550">
    <property type="entry name" value="CNNM"/>
</dbReference>
<keyword evidence="2" id="KW-1003">Cell membrane</keyword>
<dbReference type="Pfam" id="PF01595">
    <property type="entry name" value="CNNM"/>
    <property type="match status" value="1"/>
</dbReference>
<proteinExistence type="predicted"/>
<dbReference type="Gene3D" id="3.10.580.10">
    <property type="entry name" value="CBS-domain"/>
    <property type="match status" value="1"/>
</dbReference>
<feature type="transmembrane region" description="Helical" evidence="4">
    <location>
        <begin position="6"/>
        <end position="25"/>
    </location>
</feature>
<dbReference type="InterPro" id="IPR046342">
    <property type="entry name" value="CBS_dom_sf"/>
</dbReference>
<evidence type="ECO:0000256" key="3">
    <source>
        <dbReference type="PROSITE-ProRule" id="PRU00703"/>
    </source>
</evidence>
<dbReference type="InterPro" id="IPR051676">
    <property type="entry name" value="UPF0053_domain"/>
</dbReference>
<sequence length="334" mass="37637">MNHELIFWTCMMLLGFMGSAIYSGLETGVYRLNRVMLHIETQRGSKRARSIDKLLTNQSTLLSTLLIGNNATNQLGTAALAVILSLWGYNEWQSILLNTLIVTPILFVFGETLPKDLFAAHPDKLVYRFYNILRGSKIAFTSLGFVPLVSGFTHCLMKLFRSSADVQTFNPRNQPRHHIELLVKESVGYGLLSDDISEMAGRVLAMSEITVDQKMVPWHDVMTVHIDSKPEVLWDFARKNRGSRYPVINDSNHVIGVLLINDVLIHNADTCPPIRDLMLKPFQINQNTSVRDGLKALQHHHRYMGIICSSMNKPLGIVTVKDLIEPITGSISHF</sequence>
<name>A0A517YT48_9BACT</name>
<keyword evidence="4" id="KW-1133">Transmembrane helix</keyword>
<dbReference type="RefSeq" id="WP_200761656.1">
    <property type="nucleotide sequence ID" value="NZ_CP036425.1"/>
</dbReference>
<evidence type="ECO:0000259" key="5">
    <source>
        <dbReference type="PROSITE" id="PS51371"/>
    </source>
</evidence>
<feature type="transmembrane region" description="Helical" evidence="4">
    <location>
        <begin position="138"/>
        <end position="160"/>
    </location>
</feature>
<keyword evidence="3" id="KW-0129">CBS domain</keyword>
<evidence type="ECO:0000256" key="4">
    <source>
        <dbReference type="SAM" id="Phobius"/>
    </source>
</evidence>
<dbReference type="Proteomes" id="UP000317369">
    <property type="component" value="Chromosome"/>
</dbReference>
<keyword evidence="4" id="KW-0812">Transmembrane</keyword>
<comment type="subcellular location">
    <subcellularLocation>
        <location evidence="1">Cell membrane</location>
        <topology evidence="1">Multi-pass membrane protein</topology>
    </subcellularLocation>
</comment>
<dbReference type="PANTHER" id="PTHR43099:SF5">
    <property type="entry name" value="HLYC_CORC FAMILY TRANSPORTER"/>
    <property type="match status" value="1"/>
</dbReference>
<keyword evidence="4" id="KW-0472">Membrane</keyword>
<feature type="domain" description="CBS" evidence="5">
    <location>
        <begin position="215"/>
        <end position="277"/>
    </location>
</feature>
<accession>A0A517YT48</accession>
<keyword evidence="7" id="KW-1185">Reference proteome</keyword>
<evidence type="ECO:0000313" key="7">
    <source>
        <dbReference type="Proteomes" id="UP000317369"/>
    </source>
</evidence>
<dbReference type="KEGG" id="pcor:KS4_14510"/>
<dbReference type="SUPFAM" id="SSF54631">
    <property type="entry name" value="CBS-domain pair"/>
    <property type="match status" value="1"/>
</dbReference>
<dbReference type="Pfam" id="PF00571">
    <property type="entry name" value="CBS"/>
    <property type="match status" value="2"/>
</dbReference>
<gene>
    <name evidence="6" type="primary">corC_1</name>
    <name evidence="6" type="ORF">KS4_14510</name>
</gene>
<organism evidence="6 7">
    <name type="scientific">Poriferisphaera corsica</name>
    <dbReference type="NCBI Taxonomy" id="2528020"/>
    <lineage>
        <taxon>Bacteria</taxon>
        <taxon>Pseudomonadati</taxon>
        <taxon>Planctomycetota</taxon>
        <taxon>Phycisphaerae</taxon>
        <taxon>Phycisphaerales</taxon>
        <taxon>Phycisphaeraceae</taxon>
        <taxon>Poriferisphaera</taxon>
    </lineage>
</organism>
<dbReference type="PANTHER" id="PTHR43099">
    <property type="entry name" value="UPF0053 PROTEIN YRKA"/>
    <property type="match status" value="1"/>
</dbReference>
<dbReference type="InterPro" id="IPR000644">
    <property type="entry name" value="CBS_dom"/>
</dbReference>
<feature type="transmembrane region" description="Helical" evidence="4">
    <location>
        <begin position="71"/>
        <end position="89"/>
    </location>
</feature>
<evidence type="ECO:0000313" key="6">
    <source>
        <dbReference type="EMBL" id="QDU33405.1"/>
    </source>
</evidence>